<keyword evidence="2" id="KW-0378">Hydrolase</keyword>
<organism evidence="2">
    <name type="scientific">uncultured Microvirga sp</name>
    <dbReference type="NCBI Taxonomy" id="412392"/>
    <lineage>
        <taxon>Bacteria</taxon>
        <taxon>Pseudomonadati</taxon>
        <taxon>Pseudomonadota</taxon>
        <taxon>Alphaproteobacteria</taxon>
        <taxon>Hyphomicrobiales</taxon>
        <taxon>Methylobacteriaceae</taxon>
        <taxon>Microvirga</taxon>
        <taxon>environmental samples</taxon>
    </lineage>
</organism>
<accession>A0A6J4L5T4</accession>
<feature type="compositionally biased region" description="Basic residues" evidence="1">
    <location>
        <begin position="24"/>
        <end position="43"/>
    </location>
</feature>
<name>A0A6J4L5T4_9HYPH</name>
<feature type="compositionally biased region" description="Basic residues" evidence="1">
    <location>
        <begin position="213"/>
        <end position="226"/>
    </location>
</feature>
<dbReference type="EMBL" id="CADCUC010000220">
    <property type="protein sequence ID" value="CAA9323763.1"/>
    <property type="molecule type" value="Genomic_DNA"/>
</dbReference>
<dbReference type="GO" id="GO:0004427">
    <property type="term" value="F:inorganic diphosphate phosphatase activity"/>
    <property type="evidence" value="ECO:0007669"/>
    <property type="project" value="UniProtKB-EC"/>
</dbReference>
<feature type="non-terminal residue" evidence="2">
    <location>
        <position position="226"/>
    </location>
</feature>
<gene>
    <name evidence="2" type="ORF">AVDCRST_MAG90-1131</name>
</gene>
<evidence type="ECO:0000313" key="2">
    <source>
        <dbReference type="EMBL" id="CAA9323763.1"/>
    </source>
</evidence>
<feature type="compositionally biased region" description="Basic residues" evidence="1">
    <location>
        <begin position="84"/>
        <end position="94"/>
    </location>
</feature>
<dbReference type="AlphaFoldDB" id="A0A6J4L5T4"/>
<reference evidence="2" key="1">
    <citation type="submission" date="2020-02" db="EMBL/GenBank/DDBJ databases">
        <authorList>
            <person name="Meier V. D."/>
        </authorList>
    </citation>
    <scope>NUCLEOTIDE SEQUENCE</scope>
    <source>
        <strain evidence="2">AVDCRST_MAG90</strain>
    </source>
</reference>
<evidence type="ECO:0000256" key="1">
    <source>
        <dbReference type="SAM" id="MobiDB-lite"/>
    </source>
</evidence>
<feature type="compositionally biased region" description="Basic residues" evidence="1">
    <location>
        <begin position="154"/>
        <end position="164"/>
    </location>
</feature>
<feature type="compositionally biased region" description="Low complexity" evidence="1">
    <location>
        <begin position="131"/>
        <end position="142"/>
    </location>
</feature>
<proteinExistence type="predicted"/>
<protein>
    <submittedName>
        <fullName evidence="2">Pyrophosphate-energized proton pump</fullName>
        <ecNumber evidence="2">3.6.1.1</ecNumber>
    </submittedName>
</protein>
<feature type="compositionally biased region" description="Basic residues" evidence="1">
    <location>
        <begin position="175"/>
        <end position="201"/>
    </location>
</feature>
<dbReference type="EC" id="3.6.1.1" evidence="2"/>
<feature type="region of interest" description="Disordered" evidence="1">
    <location>
        <begin position="1"/>
        <end position="226"/>
    </location>
</feature>
<feature type="non-terminal residue" evidence="2">
    <location>
        <position position="1"/>
    </location>
</feature>
<feature type="compositionally biased region" description="Basic and acidic residues" evidence="1">
    <location>
        <begin position="11"/>
        <end position="23"/>
    </location>
</feature>
<sequence length="226" mass="25722">GTPPHHPGRPFGDRLRRLGDQRRHEARRRHATHAGDRRGHRRGGAGLSAAPVHDDRRGRADPPGGALVPARQGGGLRVPDRRRAVGRRGLHRHERVGARQCPHRPGRDGVARRRARRGVQVGRGHRDAGRGPRAARGRGLLRPPDPLVRALGPGRHRRPRRAGLRRLADLDLRPSRRRHLHQGRRCRRRSRRQGRGRHPGRRSAQPGDDRRQCGRQRRRLRRHGGR</sequence>